<feature type="binding site" evidence="7">
    <location>
        <position position="484"/>
    </location>
    <ligand>
        <name>L-aspartate</name>
        <dbReference type="ChEBI" id="CHEBI:29991"/>
    </ligand>
</feature>
<dbReference type="PROSITE" id="PS50862">
    <property type="entry name" value="AA_TRNA_LIGASE_II"/>
    <property type="match status" value="1"/>
</dbReference>
<feature type="binding site" evidence="7">
    <location>
        <position position="518"/>
    </location>
    <ligand>
        <name>ATP</name>
        <dbReference type="ChEBI" id="CHEBI:30616"/>
    </ligand>
</feature>
<evidence type="ECO:0000256" key="4">
    <source>
        <dbReference type="ARBA" id="ARBA00022840"/>
    </source>
</evidence>
<dbReference type="AlphaFoldDB" id="A0A4S5E798"/>
<dbReference type="InterPro" id="IPR047089">
    <property type="entry name" value="Asp-tRNA-ligase_1_N"/>
</dbReference>
<comment type="subunit">
    <text evidence="7">Homodimer.</text>
</comment>
<dbReference type="Gene3D" id="3.30.930.10">
    <property type="entry name" value="Bira Bifunctional Protein, Domain 2"/>
    <property type="match status" value="1"/>
</dbReference>
<feature type="region of interest" description="Aspartate" evidence="7">
    <location>
        <begin position="230"/>
        <end position="233"/>
    </location>
</feature>
<comment type="similarity">
    <text evidence="1 7">Belongs to the class-II aminoacyl-tRNA synthetase family. Type 1 subfamily.</text>
</comment>
<dbReference type="PANTHER" id="PTHR22594:SF5">
    <property type="entry name" value="ASPARTATE--TRNA LIGASE, MITOCHONDRIAL"/>
    <property type="match status" value="1"/>
</dbReference>
<dbReference type="InterPro" id="IPR045864">
    <property type="entry name" value="aa-tRNA-synth_II/BPL/LPL"/>
</dbReference>
<reference evidence="10 11" key="1">
    <citation type="submission" date="2019-04" db="EMBL/GenBank/DDBJ databases">
        <authorList>
            <person name="Liu Q."/>
            <person name="Xin Y.-H."/>
        </authorList>
    </citation>
    <scope>NUCLEOTIDE SEQUENCE [LARGE SCALE GENOMIC DNA]</scope>
    <source>
        <strain evidence="10 11">AM23</strain>
    </source>
</reference>
<dbReference type="CDD" id="cd00777">
    <property type="entry name" value="AspRS_core"/>
    <property type="match status" value="1"/>
</dbReference>
<keyword evidence="4 7" id="KW-0067">ATP-binding</keyword>
<evidence type="ECO:0000256" key="6">
    <source>
        <dbReference type="ARBA" id="ARBA00023146"/>
    </source>
</evidence>
<evidence type="ECO:0000259" key="9">
    <source>
        <dbReference type="PROSITE" id="PS50862"/>
    </source>
</evidence>
<dbReference type="InterPro" id="IPR029351">
    <property type="entry name" value="GAD_dom"/>
</dbReference>
<accession>A0A4S5E798</accession>
<dbReference type="SUPFAM" id="SSF50249">
    <property type="entry name" value="Nucleic acid-binding proteins"/>
    <property type="match status" value="1"/>
</dbReference>
<comment type="catalytic activity">
    <reaction evidence="7">
        <text>tRNA(Asx) + L-aspartate + ATP = L-aspartyl-tRNA(Asx) + AMP + diphosphate</text>
        <dbReference type="Rhea" id="RHEA:18349"/>
        <dbReference type="Rhea" id="RHEA-COMP:9710"/>
        <dbReference type="Rhea" id="RHEA-COMP:9711"/>
        <dbReference type="ChEBI" id="CHEBI:29991"/>
        <dbReference type="ChEBI" id="CHEBI:30616"/>
        <dbReference type="ChEBI" id="CHEBI:33019"/>
        <dbReference type="ChEBI" id="CHEBI:78442"/>
        <dbReference type="ChEBI" id="CHEBI:78516"/>
        <dbReference type="ChEBI" id="CHEBI:456215"/>
        <dbReference type="EC" id="6.1.1.23"/>
    </reaction>
</comment>
<dbReference type="InterPro" id="IPR012340">
    <property type="entry name" value="NA-bd_OB-fold"/>
</dbReference>
<dbReference type="InterPro" id="IPR047090">
    <property type="entry name" value="AspRS_core"/>
</dbReference>
<evidence type="ECO:0000256" key="1">
    <source>
        <dbReference type="ARBA" id="ARBA00006303"/>
    </source>
</evidence>
<evidence type="ECO:0000256" key="3">
    <source>
        <dbReference type="ARBA" id="ARBA00022741"/>
    </source>
</evidence>
<dbReference type="InterPro" id="IPR004364">
    <property type="entry name" value="Aa-tRNA-synt_II"/>
</dbReference>
<keyword evidence="11" id="KW-1185">Reference proteome</keyword>
<keyword evidence="2 7" id="KW-0436">Ligase</keyword>
<dbReference type="Gene3D" id="2.40.50.140">
    <property type="entry name" value="Nucleic acid-binding proteins"/>
    <property type="match status" value="1"/>
</dbReference>
<dbReference type="InterPro" id="IPR006195">
    <property type="entry name" value="aa-tRNA-synth_II"/>
</dbReference>
<comment type="caution">
    <text evidence="10">The sequence shown here is derived from an EMBL/GenBank/DDBJ whole genome shotgun (WGS) entry which is preliminary data.</text>
</comment>
<evidence type="ECO:0000256" key="7">
    <source>
        <dbReference type="HAMAP-Rule" id="MF_00044"/>
    </source>
</evidence>
<dbReference type="Pfam" id="PF02938">
    <property type="entry name" value="GAD"/>
    <property type="match status" value="1"/>
</dbReference>
<dbReference type="CDD" id="cd04317">
    <property type="entry name" value="EcAspRS_like_N"/>
    <property type="match status" value="1"/>
</dbReference>
<evidence type="ECO:0000256" key="2">
    <source>
        <dbReference type="ARBA" id="ARBA00022598"/>
    </source>
</evidence>
<dbReference type="EC" id="6.1.1.23" evidence="7"/>
<dbReference type="NCBIfam" id="NF001750">
    <property type="entry name" value="PRK00476.1"/>
    <property type="match status" value="1"/>
</dbReference>
<dbReference type="Pfam" id="PF00152">
    <property type="entry name" value="tRNA-synt_2"/>
    <property type="match status" value="1"/>
</dbReference>
<dbReference type="InterPro" id="IPR002312">
    <property type="entry name" value="Asp/Asn-tRNA-synth_IIb"/>
</dbReference>
<dbReference type="OrthoDB" id="9802326at2"/>
<keyword evidence="3 7" id="KW-0547">Nucleotide-binding</keyword>
<feature type="binding site" evidence="7">
    <location>
        <position position="261"/>
    </location>
    <ligand>
        <name>ATP</name>
        <dbReference type="ChEBI" id="CHEBI:30616"/>
    </ligand>
</feature>
<dbReference type="SUPFAM" id="SSF55681">
    <property type="entry name" value="Class II aaRS and biotin synthetases"/>
    <property type="match status" value="1"/>
</dbReference>
<feature type="region of interest" description="Disordered" evidence="8">
    <location>
        <begin position="606"/>
        <end position="647"/>
    </location>
</feature>
<evidence type="ECO:0000313" key="11">
    <source>
        <dbReference type="Proteomes" id="UP000305233"/>
    </source>
</evidence>
<dbReference type="NCBIfam" id="TIGR00459">
    <property type="entry name" value="aspS_bact"/>
    <property type="match status" value="1"/>
</dbReference>
<name>A0A4S5E798_9MICC</name>
<keyword evidence="5 7" id="KW-0648">Protein biosynthesis</keyword>
<organism evidence="10 11">
    <name type="scientific">Arthrobacter echini</name>
    <dbReference type="NCBI Taxonomy" id="1529066"/>
    <lineage>
        <taxon>Bacteria</taxon>
        <taxon>Bacillati</taxon>
        <taxon>Actinomycetota</taxon>
        <taxon>Actinomycetes</taxon>
        <taxon>Micrococcales</taxon>
        <taxon>Micrococcaceae</taxon>
        <taxon>Arthrobacter</taxon>
    </lineage>
</organism>
<dbReference type="GO" id="GO:0006422">
    <property type="term" value="P:aspartyl-tRNA aminoacylation"/>
    <property type="evidence" value="ECO:0007669"/>
    <property type="project" value="UniProtKB-UniRule"/>
</dbReference>
<dbReference type="Gene3D" id="3.30.1360.30">
    <property type="entry name" value="GAD-like domain"/>
    <property type="match status" value="1"/>
</dbReference>
<dbReference type="PRINTS" id="PR01042">
    <property type="entry name" value="TRNASYNTHASP"/>
</dbReference>
<dbReference type="InterPro" id="IPR004365">
    <property type="entry name" value="NA-bd_OB_tRNA"/>
</dbReference>
<feature type="binding site" evidence="7">
    <location>
        <position position="252"/>
    </location>
    <ligand>
        <name>L-aspartate</name>
        <dbReference type="ChEBI" id="CHEBI:29991"/>
    </ligand>
</feature>
<evidence type="ECO:0000256" key="8">
    <source>
        <dbReference type="SAM" id="MobiDB-lite"/>
    </source>
</evidence>
<dbReference type="PANTHER" id="PTHR22594">
    <property type="entry name" value="ASPARTYL/LYSYL-TRNA SYNTHETASE"/>
    <property type="match status" value="1"/>
</dbReference>
<dbReference type="HAMAP" id="MF_00044">
    <property type="entry name" value="Asp_tRNA_synth_type1"/>
    <property type="match status" value="1"/>
</dbReference>
<dbReference type="GO" id="GO:0004815">
    <property type="term" value="F:aspartate-tRNA ligase activity"/>
    <property type="evidence" value="ECO:0007669"/>
    <property type="project" value="UniProtKB-UniRule"/>
</dbReference>
<sequence length="647" mass="70276">MPSARPVTLIALDPTLGGCTKCLPPLCHLCTSVGRNAVLRTHELGSLRPEHVGRTVTLAGWVARRRDHGGVAFVDLRDASGVAQVVVREEEVFSALRNEYVLQVVGTVQQRPAGNENPALPTGEVEVIADTVTILNTSDPLPFQIDEHVEVGEEARLRHRYLDLRRPGPQANLRLRSEASRVARELLHRDGFVEIETPTLTRSTPEGARDFLVPARLAPGSWYALPQSPQLFKQLLQVGGFEKYYQLARCYRDEDFRADRQPEFTQLDIEASFVEEDDIIALGEQLVAALWKLIDVEIPLPIRRMTYADAMARYGSDKPDLRFGLELTELTEFFQDTGFGVFRAPYVGAVVMPGGASQPRRQLDAWQEWAKQRGARGLAYVLIDDDGSMRGPVAKNLNDAEKDALPAATGAGPGDCIFFAAGDRVSSRAILGAARVEIGRRTGMIREGDWAFVWIVDAPMFEPASAAVAAGDVAVGGGAWTAVHHAFTSPKPEFLDTFDTEPENALAYAYDIVCNGNELGGGSIRIHRRDVQERVFAVMGLSAEEAQEKFGFLLEGFKYGAPPHGGIALGWDRVVSLLAGTDSIRDVIAFPKSGGGYDPLTAAPAPITAQQRREAGVDAVPRTDTASQSDAVPGSDAALMTDVPTDA</sequence>
<dbReference type="InterPro" id="IPR004524">
    <property type="entry name" value="Asp-tRNA-ligase_1"/>
</dbReference>
<feature type="binding site" evidence="7">
    <location>
        <position position="525"/>
    </location>
    <ligand>
        <name>L-aspartate</name>
        <dbReference type="ChEBI" id="CHEBI:29991"/>
    </ligand>
</feature>
<feature type="site" description="Important for tRNA non-discrimination" evidence="7">
    <location>
        <position position="68"/>
    </location>
</feature>
<feature type="binding site" evidence="7">
    <location>
        <begin position="570"/>
        <end position="573"/>
    </location>
    <ligand>
        <name>ATP</name>
        <dbReference type="ChEBI" id="CHEBI:30616"/>
    </ligand>
</feature>
<feature type="site" description="Important for tRNA non-discrimination" evidence="7">
    <location>
        <position position="114"/>
    </location>
</feature>
<dbReference type="SUPFAM" id="SSF55261">
    <property type="entry name" value="GAD domain-like"/>
    <property type="match status" value="1"/>
</dbReference>
<dbReference type="GO" id="GO:0005737">
    <property type="term" value="C:cytoplasm"/>
    <property type="evidence" value="ECO:0007669"/>
    <property type="project" value="UniProtKB-SubCell"/>
</dbReference>
<feature type="binding site" evidence="7">
    <location>
        <begin position="252"/>
        <end position="254"/>
    </location>
    <ligand>
        <name>ATP</name>
        <dbReference type="ChEBI" id="CHEBI:30616"/>
    </ligand>
</feature>
<comment type="function">
    <text evidence="7">Aspartyl-tRNA synthetase with relaxed tRNA specificity since it is able to aspartylate not only its cognate tRNA(Asp) but also tRNA(Asn). Reaction proceeds in two steps: L-aspartate is first activated by ATP to form Asp-AMP and then transferred to the acceptor end of tRNA(Asp/Asn).</text>
</comment>
<gene>
    <name evidence="7 10" type="primary">aspS</name>
    <name evidence="10" type="ORF">E8P82_04800</name>
</gene>
<keyword evidence="6 7" id="KW-0030">Aminoacyl-tRNA synthetase</keyword>
<dbReference type="GO" id="GO:0003676">
    <property type="term" value="F:nucleic acid binding"/>
    <property type="evidence" value="ECO:0007669"/>
    <property type="project" value="InterPro"/>
</dbReference>
<comment type="subcellular location">
    <subcellularLocation>
        <location evidence="7">Cytoplasm</location>
    </subcellularLocation>
</comment>
<dbReference type="GO" id="GO:0005524">
    <property type="term" value="F:ATP binding"/>
    <property type="evidence" value="ECO:0007669"/>
    <property type="project" value="UniProtKB-UniRule"/>
</dbReference>
<protein>
    <recommendedName>
        <fullName evidence="7">Aspartate--tRNA(Asp/Asn) ligase</fullName>
        <ecNumber evidence="7">6.1.1.23</ecNumber>
    </recommendedName>
    <alternativeName>
        <fullName evidence="7">Aspartyl-tRNA synthetase</fullName>
        <shortName evidence="7">AspRS</shortName>
    </alternativeName>
    <alternativeName>
        <fullName evidence="7">Non-discriminating aspartyl-tRNA synthetase</fullName>
        <shortName evidence="7">ND-AspRS</shortName>
    </alternativeName>
</protein>
<feature type="domain" description="Aminoacyl-transfer RNA synthetases class-II family profile" evidence="9">
    <location>
        <begin position="173"/>
        <end position="591"/>
    </location>
</feature>
<proteinExistence type="inferred from homology"/>
<feature type="binding site" evidence="7">
    <location>
        <position position="206"/>
    </location>
    <ligand>
        <name>L-aspartate</name>
        <dbReference type="ChEBI" id="CHEBI:29991"/>
    </ligand>
</feature>
<evidence type="ECO:0000313" key="10">
    <source>
        <dbReference type="EMBL" id="THJ67424.1"/>
    </source>
</evidence>
<evidence type="ECO:0000256" key="5">
    <source>
        <dbReference type="ARBA" id="ARBA00022917"/>
    </source>
</evidence>
<dbReference type="EMBL" id="SSWH01000003">
    <property type="protein sequence ID" value="THJ67424.1"/>
    <property type="molecule type" value="Genomic_DNA"/>
</dbReference>
<keyword evidence="7" id="KW-0963">Cytoplasm</keyword>
<dbReference type="Proteomes" id="UP000305233">
    <property type="component" value="Unassembled WGS sequence"/>
</dbReference>
<dbReference type="InterPro" id="IPR004115">
    <property type="entry name" value="GAD-like_sf"/>
</dbReference>
<dbReference type="GO" id="GO:0050560">
    <property type="term" value="F:aspartate-tRNA(Asn) ligase activity"/>
    <property type="evidence" value="ECO:0007669"/>
    <property type="project" value="UniProtKB-EC"/>
</dbReference>
<dbReference type="Pfam" id="PF01336">
    <property type="entry name" value="tRNA_anti-codon"/>
    <property type="match status" value="1"/>
</dbReference>